<accession>A0A915Q2T1</accession>
<proteinExistence type="predicted"/>
<dbReference type="Proteomes" id="UP000887581">
    <property type="component" value="Unplaced"/>
</dbReference>
<dbReference type="WBParaSite" id="sdigi.contig5.g627.t1">
    <property type="protein sequence ID" value="sdigi.contig5.g627.t1"/>
    <property type="gene ID" value="sdigi.contig5.g627"/>
</dbReference>
<keyword evidence="1" id="KW-1185">Reference proteome</keyword>
<organism evidence="1 2">
    <name type="scientific">Setaria digitata</name>
    <dbReference type="NCBI Taxonomy" id="48799"/>
    <lineage>
        <taxon>Eukaryota</taxon>
        <taxon>Metazoa</taxon>
        <taxon>Ecdysozoa</taxon>
        <taxon>Nematoda</taxon>
        <taxon>Chromadorea</taxon>
        <taxon>Rhabditida</taxon>
        <taxon>Spirurina</taxon>
        <taxon>Spiruromorpha</taxon>
        <taxon>Filarioidea</taxon>
        <taxon>Setariidae</taxon>
        <taxon>Setaria</taxon>
    </lineage>
</organism>
<dbReference type="AlphaFoldDB" id="A0A915Q2T1"/>
<protein>
    <submittedName>
        <fullName evidence="2">Neprosin activation peptide domain-containing protein</fullName>
    </submittedName>
</protein>
<reference evidence="2" key="1">
    <citation type="submission" date="2022-11" db="UniProtKB">
        <authorList>
            <consortium name="WormBaseParasite"/>
        </authorList>
    </citation>
    <scope>IDENTIFICATION</scope>
</reference>
<evidence type="ECO:0000313" key="2">
    <source>
        <dbReference type="WBParaSite" id="sdigi.contig5.g627.t1"/>
    </source>
</evidence>
<evidence type="ECO:0000313" key="1">
    <source>
        <dbReference type="Proteomes" id="UP000887581"/>
    </source>
</evidence>
<sequence length="93" mass="10864">MQRLRSVYVWRTPRKDDMSTSQQLNGLGTVTFWQPEGFCTDEVKCMKAKKYTNQADVSSSARDRFDPTHPFEMDCRQRKDSSTISLFKYAETP</sequence>
<name>A0A915Q2T1_9BILA</name>